<dbReference type="AlphaFoldDB" id="A0A850RJY2"/>
<organism evidence="1 2">
    <name type="scientific">Allochromatium humboldtianum</name>
    <dbReference type="NCBI Taxonomy" id="504901"/>
    <lineage>
        <taxon>Bacteria</taxon>
        <taxon>Pseudomonadati</taxon>
        <taxon>Pseudomonadota</taxon>
        <taxon>Gammaproteobacteria</taxon>
        <taxon>Chromatiales</taxon>
        <taxon>Chromatiaceae</taxon>
        <taxon>Allochromatium</taxon>
    </lineage>
</organism>
<evidence type="ECO:0000313" key="2">
    <source>
        <dbReference type="Proteomes" id="UP000592294"/>
    </source>
</evidence>
<sequence>MKLKDIYWEKGIYLGRVFWGAYGEFGSHTKPCNIYQSTRFPGLYECGPFYFKQLDEAKRYSVDRWQRTQAVLTTDETY</sequence>
<keyword evidence="2" id="KW-1185">Reference proteome</keyword>
<comment type="caution">
    <text evidence="1">The sequence shown here is derived from an EMBL/GenBank/DDBJ whole genome shotgun (WGS) entry which is preliminary data.</text>
</comment>
<evidence type="ECO:0000313" key="1">
    <source>
        <dbReference type="EMBL" id="NVZ11412.1"/>
    </source>
</evidence>
<name>A0A850RJY2_9GAMM</name>
<dbReference type="EMBL" id="JABZEO010000022">
    <property type="protein sequence ID" value="NVZ11412.1"/>
    <property type="molecule type" value="Genomic_DNA"/>
</dbReference>
<reference evidence="1 2" key="1">
    <citation type="submission" date="2020-06" db="EMBL/GenBank/DDBJ databases">
        <title>Whole-genome sequence of Allochromatium humboldtianum DSM 21881, type strain.</title>
        <authorList>
            <person name="Kyndt J.A."/>
            <person name="Meyer T.E."/>
        </authorList>
    </citation>
    <scope>NUCLEOTIDE SEQUENCE [LARGE SCALE GENOMIC DNA]</scope>
    <source>
        <strain evidence="1 2">DSM 21881</strain>
    </source>
</reference>
<dbReference type="RefSeq" id="WP_176978112.1">
    <property type="nucleotide sequence ID" value="NZ_JABZEO010000022.1"/>
</dbReference>
<protein>
    <submittedName>
        <fullName evidence="1">Uncharacterized protein</fullName>
    </submittedName>
</protein>
<gene>
    <name evidence="1" type="ORF">HW932_19355</name>
</gene>
<proteinExistence type="predicted"/>
<accession>A0A850RJY2</accession>
<dbReference type="Proteomes" id="UP000592294">
    <property type="component" value="Unassembled WGS sequence"/>
</dbReference>